<dbReference type="RefSeq" id="WP_208741537.1">
    <property type="nucleotide sequence ID" value="NZ_CP024915.1"/>
</dbReference>
<sequence>MTRGRTAGRRRHEGENGSAVVEFVFLGVLLLVPVVYLVLTVGALQGGSFAVVGAADQAARVYADAPTAGAGDARAREAVRIAFSDFGFTADQADVDIICSEACLTPGSTVTVVVRLDVPLPLVPAIAGSSPSAATVDATSTSIVERFG</sequence>
<feature type="transmembrane region" description="Helical" evidence="1">
    <location>
        <begin position="20"/>
        <end position="39"/>
    </location>
</feature>
<evidence type="ECO:0000313" key="2">
    <source>
        <dbReference type="EMBL" id="AUZ87509.1"/>
    </source>
</evidence>
<evidence type="ECO:0000313" key="3">
    <source>
        <dbReference type="Proteomes" id="UP000239187"/>
    </source>
</evidence>
<dbReference type="EMBL" id="CP024915">
    <property type="protein sequence ID" value="AUZ87509.1"/>
    <property type="molecule type" value="Genomic_DNA"/>
</dbReference>
<reference evidence="2 3" key="1">
    <citation type="submission" date="2017-11" db="EMBL/GenBank/DDBJ databases">
        <title>Draft genome of Arthrobacter agilis strain UMCV2, a plant growth-promoting rhizobacterium and biocontrol capacity of phytopathogenic fungi.</title>
        <authorList>
            <person name="Martinez-Camara R."/>
            <person name="Santoyo G."/>
            <person name="Moreno-Hagelsieb G."/>
            <person name="Valencia-Cantero E."/>
        </authorList>
    </citation>
    <scope>NUCLEOTIDE SEQUENCE [LARGE SCALE GENOMIC DNA]</scope>
    <source>
        <strain evidence="2 3">UMCV2</strain>
    </source>
</reference>
<keyword evidence="1" id="KW-1133">Transmembrane helix</keyword>
<proteinExistence type="predicted"/>
<keyword evidence="1" id="KW-0472">Membrane</keyword>
<name>A0A2L0UE52_9MICC</name>
<keyword evidence="1" id="KW-0812">Transmembrane</keyword>
<gene>
    <name evidence="2" type="ORF">CVO76_07600</name>
</gene>
<protein>
    <recommendedName>
        <fullName evidence="4">Pilus assembly protein TadE</fullName>
    </recommendedName>
</protein>
<dbReference type="Proteomes" id="UP000239187">
    <property type="component" value="Chromosome"/>
</dbReference>
<accession>A0A2L0UE52</accession>
<dbReference type="AlphaFoldDB" id="A0A2L0UE52"/>
<evidence type="ECO:0000256" key="1">
    <source>
        <dbReference type="SAM" id="Phobius"/>
    </source>
</evidence>
<evidence type="ECO:0008006" key="4">
    <source>
        <dbReference type="Google" id="ProtNLM"/>
    </source>
</evidence>
<organism evidence="2 3">
    <name type="scientific">Arthrobacter agilis</name>
    <dbReference type="NCBI Taxonomy" id="37921"/>
    <lineage>
        <taxon>Bacteria</taxon>
        <taxon>Bacillati</taxon>
        <taxon>Actinomycetota</taxon>
        <taxon>Actinomycetes</taxon>
        <taxon>Micrococcales</taxon>
        <taxon>Micrococcaceae</taxon>
        <taxon>Arthrobacter</taxon>
    </lineage>
</organism>